<keyword evidence="15" id="KW-0413">Isomerase</keyword>
<dbReference type="PRINTS" id="PR00415">
    <property type="entry name" value="ACONITASE"/>
</dbReference>
<comment type="catalytic activity">
    <reaction evidence="1 13">
        <text>(2R,3S)-3-isopropylmalate = (2S)-2-isopropylmalate</text>
        <dbReference type="Rhea" id="RHEA:32287"/>
        <dbReference type="ChEBI" id="CHEBI:1178"/>
        <dbReference type="ChEBI" id="CHEBI:35121"/>
        <dbReference type="EC" id="4.2.1.33"/>
    </reaction>
</comment>
<dbReference type="CDD" id="cd01583">
    <property type="entry name" value="IPMI"/>
    <property type="match status" value="1"/>
</dbReference>
<evidence type="ECO:0000256" key="11">
    <source>
        <dbReference type="ARBA" id="ARBA00023304"/>
    </source>
</evidence>
<dbReference type="KEGG" id="spat:A0O21_06210"/>
<evidence type="ECO:0000256" key="2">
    <source>
        <dbReference type="ARBA" id="ARBA00002695"/>
    </source>
</evidence>
<dbReference type="EMBL" id="CP014699">
    <property type="protein sequence ID" value="AND79643.1"/>
    <property type="molecule type" value="Genomic_DNA"/>
</dbReference>
<reference evidence="15 16" key="1">
    <citation type="journal article" date="2016" name="Int. J. Syst. Evol. Microbiol.">
        <title>Streptococcuspantholopis sp. nov., isolated from faeces of the Tibetan antelope (Pantholops hodgsonii).</title>
        <authorList>
            <person name="Bai X."/>
            <person name="Xiong Y."/>
            <person name="Lu S."/>
            <person name="Jin D."/>
            <person name="Lai X."/>
            <person name="Yang J."/>
            <person name="Niu L."/>
            <person name="Hu S."/>
            <person name="Meng X."/>
            <person name="Pu J."/>
            <person name="Ye C."/>
            <person name="Xu J."/>
        </authorList>
    </citation>
    <scope>NUCLEOTIDE SEQUENCE [LARGE SCALE GENOMIC DNA]</scope>
    <source>
        <strain evidence="15 16">TA 26</strain>
    </source>
</reference>
<feature type="binding site" evidence="13">
    <location>
        <position position="401"/>
    </location>
    <ligand>
        <name>[4Fe-4S] cluster</name>
        <dbReference type="ChEBI" id="CHEBI:49883"/>
    </ligand>
</feature>
<dbReference type="EC" id="4.2.1.33" evidence="13"/>
<feature type="binding site" evidence="13">
    <location>
        <position position="338"/>
    </location>
    <ligand>
        <name>[4Fe-4S] cluster</name>
        <dbReference type="ChEBI" id="CHEBI:49883"/>
    </ligand>
</feature>
<evidence type="ECO:0000256" key="9">
    <source>
        <dbReference type="ARBA" id="ARBA00023014"/>
    </source>
</evidence>
<dbReference type="OrthoDB" id="9802769at2"/>
<dbReference type="InterPro" id="IPR036008">
    <property type="entry name" value="Aconitase_4Fe-4S_dom"/>
</dbReference>
<evidence type="ECO:0000256" key="1">
    <source>
        <dbReference type="ARBA" id="ARBA00000491"/>
    </source>
</evidence>
<keyword evidence="6 13" id="KW-0028">Amino-acid biosynthesis</keyword>
<dbReference type="Gene3D" id="3.30.499.10">
    <property type="entry name" value="Aconitase, domain 3"/>
    <property type="match status" value="2"/>
</dbReference>
<dbReference type="GO" id="GO:0003994">
    <property type="term" value="F:aconitate hydratase activity"/>
    <property type="evidence" value="ECO:0007669"/>
    <property type="project" value="UniProtKB-EC"/>
</dbReference>
<accession>A0A172Q822</accession>
<keyword evidence="4 13" id="KW-0432">Leucine biosynthesis</keyword>
<comment type="catalytic activity">
    <reaction evidence="12">
        <text>citrate = D-threo-isocitrate</text>
        <dbReference type="Rhea" id="RHEA:10336"/>
        <dbReference type="ChEBI" id="CHEBI:15562"/>
        <dbReference type="ChEBI" id="CHEBI:16947"/>
        <dbReference type="EC" id="4.2.1.3"/>
    </reaction>
</comment>
<dbReference type="NCBIfam" id="NF009116">
    <property type="entry name" value="PRK12466.1"/>
    <property type="match status" value="1"/>
</dbReference>
<evidence type="ECO:0000256" key="13">
    <source>
        <dbReference type="HAMAP-Rule" id="MF_01026"/>
    </source>
</evidence>
<keyword evidence="7 13" id="KW-0479">Metal-binding</keyword>
<dbReference type="InterPro" id="IPR001030">
    <property type="entry name" value="Acoase/IPM_deHydtase_lsu_aba"/>
</dbReference>
<evidence type="ECO:0000313" key="15">
    <source>
        <dbReference type="EMBL" id="AND79643.1"/>
    </source>
</evidence>
<proteinExistence type="inferred from homology"/>
<dbReference type="InterPro" id="IPR018136">
    <property type="entry name" value="Aconitase_4Fe-4S_BS"/>
</dbReference>
<dbReference type="Proteomes" id="UP000077317">
    <property type="component" value="Chromosome"/>
</dbReference>
<evidence type="ECO:0000256" key="3">
    <source>
        <dbReference type="ARBA" id="ARBA00004729"/>
    </source>
</evidence>
<dbReference type="Pfam" id="PF00330">
    <property type="entry name" value="Aconitase"/>
    <property type="match status" value="1"/>
</dbReference>
<dbReference type="GO" id="GO:0016853">
    <property type="term" value="F:isomerase activity"/>
    <property type="evidence" value="ECO:0007669"/>
    <property type="project" value="UniProtKB-KW"/>
</dbReference>
<evidence type="ECO:0000256" key="12">
    <source>
        <dbReference type="ARBA" id="ARBA00023501"/>
    </source>
</evidence>
<dbReference type="InterPro" id="IPR004430">
    <property type="entry name" value="3-IsopropMal_deHydase_lsu"/>
</dbReference>
<evidence type="ECO:0000256" key="10">
    <source>
        <dbReference type="ARBA" id="ARBA00023239"/>
    </source>
</evidence>
<keyword evidence="5 13" id="KW-0004">4Fe-4S</keyword>
<dbReference type="RefSeq" id="WP_067062967.1">
    <property type="nucleotide sequence ID" value="NZ_CP014699.1"/>
</dbReference>
<keyword evidence="11 13" id="KW-0100">Branched-chain amino acid biosynthesis</keyword>
<dbReference type="GO" id="GO:0009098">
    <property type="term" value="P:L-leucine biosynthetic process"/>
    <property type="evidence" value="ECO:0007669"/>
    <property type="project" value="UniProtKB-UniRule"/>
</dbReference>
<dbReference type="HAMAP" id="MF_01026">
    <property type="entry name" value="LeuC_type1"/>
    <property type="match status" value="1"/>
</dbReference>
<dbReference type="PANTHER" id="PTHR43822:SF9">
    <property type="entry name" value="3-ISOPROPYLMALATE DEHYDRATASE"/>
    <property type="match status" value="1"/>
</dbReference>
<keyword evidence="16" id="KW-1185">Reference proteome</keyword>
<dbReference type="PANTHER" id="PTHR43822">
    <property type="entry name" value="HOMOACONITASE, MITOCHONDRIAL-RELATED"/>
    <property type="match status" value="1"/>
</dbReference>
<dbReference type="PROSITE" id="PS00450">
    <property type="entry name" value="ACONITASE_1"/>
    <property type="match status" value="1"/>
</dbReference>
<keyword evidence="10 13" id="KW-0456">Lyase</keyword>
<evidence type="ECO:0000256" key="7">
    <source>
        <dbReference type="ARBA" id="ARBA00022723"/>
    </source>
</evidence>
<comment type="subunit">
    <text evidence="13">Heterodimer of LeuC and LeuD.</text>
</comment>
<dbReference type="InterPro" id="IPR050067">
    <property type="entry name" value="IPM_dehydratase_rel_enz"/>
</dbReference>
<protein>
    <recommendedName>
        <fullName evidence="13">3-isopropylmalate dehydratase large subunit</fullName>
        <ecNumber evidence="13">4.2.1.33</ecNumber>
    </recommendedName>
    <alternativeName>
        <fullName evidence="13">Alpha-IPM isomerase</fullName>
        <shortName evidence="13">IPMI</shortName>
    </alternativeName>
    <alternativeName>
        <fullName evidence="13">Isopropylmalate isomerase</fullName>
    </alternativeName>
</protein>
<dbReference type="PROSITE" id="PS01244">
    <property type="entry name" value="ACONITASE_2"/>
    <property type="match status" value="1"/>
</dbReference>
<organism evidence="15 16">
    <name type="scientific">Streptococcus pantholopis</name>
    <dbReference type="NCBI Taxonomy" id="1811193"/>
    <lineage>
        <taxon>Bacteria</taxon>
        <taxon>Bacillati</taxon>
        <taxon>Bacillota</taxon>
        <taxon>Bacilli</taxon>
        <taxon>Lactobacillales</taxon>
        <taxon>Streptococcaceae</taxon>
        <taxon>Streptococcus</taxon>
    </lineage>
</organism>
<evidence type="ECO:0000313" key="16">
    <source>
        <dbReference type="Proteomes" id="UP000077317"/>
    </source>
</evidence>
<dbReference type="NCBIfam" id="TIGR00170">
    <property type="entry name" value="leuC"/>
    <property type="match status" value="1"/>
</dbReference>
<comment type="pathway">
    <text evidence="3 13">Amino-acid biosynthesis; L-leucine biosynthesis; L-leucine from 3-methyl-2-oxobutanoate: step 2/4.</text>
</comment>
<dbReference type="GO" id="GO:0046872">
    <property type="term" value="F:metal ion binding"/>
    <property type="evidence" value="ECO:0007669"/>
    <property type="project" value="UniProtKB-KW"/>
</dbReference>
<evidence type="ECO:0000259" key="14">
    <source>
        <dbReference type="Pfam" id="PF00330"/>
    </source>
</evidence>
<dbReference type="UniPathway" id="UPA00048">
    <property type="reaction ID" value="UER00071"/>
</dbReference>
<dbReference type="STRING" id="1811193.A0O21_06210"/>
<comment type="cofactor">
    <cofactor evidence="13">
        <name>[4Fe-4S] cluster</name>
        <dbReference type="ChEBI" id="CHEBI:49883"/>
    </cofactor>
    <text evidence="13">Binds 1 [4Fe-4S] cluster per subunit.</text>
</comment>
<dbReference type="SUPFAM" id="SSF53732">
    <property type="entry name" value="Aconitase iron-sulfur domain"/>
    <property type="match status" value="1"/>
</dbReference>
<comment type="function">
    <text evidence="2 13">Catalyzes the isomerization between 2-isopropylmalate and 3-isopropylmalate, via the formation of 2-isopropylmaleate.</text>
</comment>
<dbReference type="AlphaFoldDB" id="A0A172Q822"/>
<evidence type="ECO:0000256" key="4">
    <source>
        <dbReference type="ARBA" id="ARBA00022430"/>
    </source>
</evidence>
<reference evidence="16" key="2">
    <citation type="submission" date="2016-03" db="EMBL/GenBank/DDBJ databases">
        <title>Streptococcus antelopensis sp. nov., isolated from the feces of the Tibetan antelope (Pantholops hodgsonii) in Hoh Xil National Nature Reserve, Qinghai, China.</title>
        <authorList>
            <person name="Bai X."/>
        </authorList>
    </citation>
    <scope>NUCLEOTIDE SEQUENCE [LARGE SCALE GENOMIC DNA]</scope>
    <source>
        <strain evidence="16">TA 26</strain>
    </source>
</reference>
<evidence type="ECO:0000256" key="6">
    <source>
        <dbReference type="ARBA" id="ARBA00022605"/>
    </source>
</evidence>
<name>A0A172Q822_9STRE</name>
<dbReference type="GO" id="GO:0003861">
    <property type="term" value="F:3-isopropylmalate dehydratase activity"/>
    <property type="evidence" value="ECO:0007669"/>
    <property type="project" value="UniProtKB-UniRule"/>
</dbReference>
<feature type="domain" description="Aconitase/3-isopropylmalate dehydratase large subunit alpha/beta/alpha" evidence="14">
    <location>
        <begin position="8"/>
        <end position="448"/>
    </location>
</feature>
<evidence type="ECO:0000256" key="5">
    <source>
        <dbReference type="ARBA" id="ARBA00022485"/>
    </source>
</evidence>
<keyword evidence="8 13" id="KW-0408">Iron</keyword>
<dbReference type="InterPro" id="IPR015931">
    <property type="entry name" value="Acnase/IPM_dHydase_lsu_aba_1/3"/>
</dbReference>
<comment type="similarity">
    <text evidence="13">Belongs to the aconitase/IPM isomerase family. LeuC type 1 subfamily.</text>
</comment>
<sequence length="467" mass="51561">MSGKSIFDKLWERHTITGKEGEPQLMYVDQHYIHEVTSPQAFDGLREAGRKVRRPDLTFGTFDHNVPTVNIYDIRDVISKAQMDALARNVVEFGIPHASHGSEHQGIVHMVGPETGRTQPGKFIVCGDSHTATHGAFGAIGFGIGTTEVEHVFATQTIWQLKPKKLLVRFIGKPQKGVYSKDYVLALIARYGVAVGVGHVVEYVGEAIDDLSMEERMTICNMSIEFGSKMGIMNPDQKTFDYLKDKEYAPKDFDAAVADWRTLVSDQDAEYDKVIELDVSDLAPMVTWGTNPSMGVEFGRPFPEISDMNDERAYHYMELEPGQTAKDIKLGYVFLGSCTNARLSDLKEAAKFVKGKHIAPHLTAIVVPGSRPVKRAAERVGLDKIFTDAGFEWREPGCSMCLGMNPDKVPNGLHCASTSNRNFEDRQGVGAKTHLCSPAMAAAAAIAGHFIDVRQLPESRLKTVLDS</sequence>
<dbReference type="NCBIfam" id="NF004016">
    <property type="entry name" value="PRK05478.1"/>
    <property type="match status" value="1"/>
</dbReference>
<dbReference type="GO" id="GO:0051539">
    <property type="term" value="F:4 iron, 4 sulfur cluster binding"/>
    <property type="evidence" value="ECO:0007669"/>
    <property type="project" value="UniProtKB-KW"/>
</dbReference>
<gene>
    <name evidence="13" type="primary">leuC</name>
    <name evidence="15" type="ORF">A0O21_06210</name>
</gene>
<dbReference type="InterPro" id="IPR033941">
    <property type="entry name" value="IPMI_cat"/>
</dbReference>
<feature type="binding site" evidence="13">
    <location>
        <position position="398"/>
    </location>
    <ligand>
        <name>[4Fe-4S] cluster</name>
        <dbReference type="ChEBI" id="CHEBI:49883"/>
    </ligand>
</feature>
<evidence type="ECO:0000256" key="8">
    <source>
        <dbReference type="ARBA" id="ARBA00023004"/>
    </source>
</evidence>
<keyword evidence="9 13" id="KW-0411">Iron-sulfur</keyword>